<feature type="transmembrane region" description="Helical" evidence="2">
    <location>
        <begin position="232"/>
        <end position="255"/>
    </location>
</feature>
<protein>
    <recommendedName>
        <fullName evidence="5">Transmembrane protein 44</fullName>
    </recommendedName>
</protein>
<dbReference type="EMBL" id="JAGEUA010000001">
    <property type="protein sequence ID" value="KAL1023271.1"/>
    <property type="molecule type" value="Genomic_DNA"/>
</dbReference>
<keyword evidence="2" id="KW-0472">Membrane</keyword>
<sequence>MAEGTQIVTNGQSRTNNLSFDFTSWWRPDITNCFTTRQKVCVANGLSYLSALLLTIACLMLLFRRCRVRDRKSGEEAACALYTFLGNVCSTVGAVLSNQLSLQVFMSGFMAAVDAIHLISILLTVWLCWNTRAERIRRTIRQRRRQNLMAVSLLLLIAGGGSYLASSNHLRPVDRPLPGRRLLADLLDDSTEVLGYVLGLLSFVIAWTSKFPTLFSARRTEMSLTTSLFSRLLNSLAGVLYTFAILLHNAQYVFVLKAMPWLLTSVCSAALDLTIVALFWWKKAAIEQETGGRSPDTECLLGCSSPPSHHRPRWERKNKHTMAEMGHYMDVNIQPVRKVCLKEVTLSREAGVPKSHPLRKTVRVVRVDEPFTSETFSDSSSLNSDLEWDFGEANEDWNKMPKEHEKRDEIPLQEWPKNPSLKPTVCSCEPERNGKSIEQSDW</sequence>
<feature type="transmembrane region" description="Helical" evidence="2">
    <location>
        <begin position="148"/>
        <end position="166"/>
    </location>
</feature>
<dbReference type="InterPro" id="IPR051415">
    <property type="entry name" value="LAAT-1"/>
</dbReference>
<dbReference type="AlphaFoldDB" id="A0ABD0Y877"/>
<feature type="transmembrane region" description="Helical" evidence="2">
    <location>
        <begin position="45"/>
        <end position="63"/>
    </location>
</feature>
<dbReference type="PANTHER" id="PTHR16201">
    <property type="entry name" value="SEVEN TRANSMEMBRANE PROTEIN 1-RELATED"/>
    <property type="match status" value="1"/>
</dbReference>
<comment type="caution">
    <text evidence="3">The sequence shown here is derived from an EMBL/GenBank/DDBJ whole genome shotgun (WGS) entry which is preliminary data.</text>
</comment>
<feature type="compositionally biased region" description="Basic and acidic residues" evidence="1">
    <location>
        <begin position="398"/>
        <end position="410"/>
    </location>
</feature>
<proteinExistence type="predicted"/>
<reference evidence="3 4" key="1">
    <citation type="submission" date="2024-06" db="EMBL/GenBank/DDBJ databases">
        <authorList>
            <person name="Pan Q."/>
            <person name="Wen M."/>
            <person name="Jouanno E."/>
            <person name="Zahm M."/>
            <person name="Klopp C."/>
            <person name="Cabau C."/>
            <person name="Louis A."/>
            <person name="Berthelot C."/>
            <person name="Parey E."/>
            <person name="Roest Crollius H."/>
            <person name="Montfort J."/>
            <person name="Robinson-Rechavi M."/>
            <person name="Bouchez O."/>
            <person name="Lampietro C."/>
            <person name="Lopez Roques C."/>
            <person name="Donnadieu C."/>
            <person name="Postlethwait J."/>
            <person name="Bobe J."/>
            <person name="Verreycken H."/>
            <person name="Guiguen Y."/>
        </authorList>
    </citation>
    <scope>NUCLEOTIDE SEQUENCE [LARGE SCALE GENOMIC DNA]</scope>
    <source>
        <strain evidence="3">Up_M1</strain>
        <tissue evidence="3">Testis</tissue>
    </source>
</reference>
<keyword evidence="2" id="KW-1133">Transmembrane helix</keyword>
<dbReference type="PANTHER" id="PTHR16201:SF53">
    <property type="entry name" value="TRANSMEMBRANE PROTEIN 44"/>
    <property type="match status" value="1"/>
</dbReference>
<keyword evidence="4" id="KW-1185">Reference proteome</keyword>
<name>A0ABD0Y877_UMBPY</name>
<feature type="transmembrane region" description="Helical" evidence="2">
    <location>
        <begin position="193"/>
        <end position="211"/>
    </location>
</feature>
<gene>
    <name evidence="3" type="ORF">UPYG_G00038530</name>
</gene>
<feature type="region of interest" description="Disordered" evidence="1">
    <location>
        <begin position="398"/>
        <end position="442"/>
    </location>
</feature>
<evidence type="ECO:0008006" key="5">
    <source>
        <dbReference type="Google" id="ProtNLM"/>
    </source>
</evidence>
<organism evidence="3 4">
    <name type="scientific">Umbra pygmaea</name>
    <name type="common">Eastern mudminnow</name>
    <dbReference type="NCBI Taxonomy" id="75934"/>
    <lineage>
        <taxon>Eukaryota</taxon>
        <taxon>Metazoa</taxon>
        <taxon>Chordata</taxon>
        <taxon>Craniata</taxon>
        <taxon>Vertebrata</taxon>
        <taxon>Euteleostomi</taxon>
        <taxon>Actinopterygii</taxon>
        <taxon>Neopterygii</taxon>
        <taxon>Teleostei</taxon>
        <taxon>Protacanthopterygii</taxon>
        <taxon>Esociformes</taxon>
        <taxon>Umbridae</taxon>
        <taxon>Umbra</taxon>
    </lineage>
</organism>
<accession>A0ABD0Y877</accession>
<feature type="region of interest" description="Disordered" evidence="1">
    <location>
        <begin position="291"/>
        <end position="314"/>
    </location>
</feature>
<evidence type="ECO:0000256" key="1">
    <source>
        <dbReference type="SAM" id="MobiDB-lite"/>
    </source>
</evidence>
<feature type="transmembrane region" description="Helical" evidence="2">
    <location>
        <begin position="102"/>
        <end position="127"/>
    </location>
</feature>
<dbReference type="Proteomes" id="UP001557470">
    <property type="component" value="Unassembled WGS sequence"/>
</dbReference>
<feature type="transmembrane region" description="Helical" evidence="2">
    <location>
        <begin position="261"/>
        <end position="281"/>
    </location>
</feature>
<evidence type="ECO:0000313" key="4">
    <source>
        <dbReference type="Proteomes" id="UP001557470"/>
    </source>
</evidence>
<keyword evidence="2" id="KW-0812">Transmembrane</keyword>
<evidence type="ECO:0000256" key="2">
    <source>
        <dbReference type="SAM" id="Phobius"/>
    </source>
</evidence>
<evidence type="ECO:0000313" key="3">
    <source>
        <dbReference type="EMBL" id="KAL1023271.1"/>
    </source>
</evidence>